<proteinExistence type="predicted"/>
<dbReference type="SUPFAM" id="SSF48179">
    <property type="entry name" value="6-phosphogluconate dehydrogenase C-terminal domain-like"/>
    <property type="match status" value="1"/>
</dbReference>
<dbReference type="InterPro" id="IPR028939">
    <property type="entry name" value="P5C_Rdtase_cat_N"/>
</dbReference>
<dbReference type="EMBL" id="JBBVGT010000003">
    <property type="protein sequence ID" value="MFB5946870.1"/>
    <property type="molecule type" value="Genomic_DNA"/>
</dbReference>
<dbReference type="SUPFAM" id="SSF51735">
    <property type="entry name" value="NAD(P)-binding Rossmann-fold domains"/>
    <property type="match status" value="1"/>
</dbReference>
<accession>A0ABV5CH19</accession>
<dbReference type="RefSeq" id="WP_375558400.1">
    <property type="nucleotide sequence ID" value="NZ_JBBVGT010000003.1"/>
</dbReference>
<reference evidence="3 4" key="1">
    <citation type="submission" date="2024-04" db="EMBL/GenBank/DDBJ databases">
        <title>Albibacterium profundi sp. nov., isolated from sediment of the Challenger Deep of Mariana Trench.</title>
        <authorList>
            <person name="Wang Y."/>
        </authorList>
    </citation>
    <scope>NUCLEOTIDE SEQUENCE [LARGE SCALE GENOMIC DNA]</scope>
    <source>
        <strain evidence="3 4">RHL897</strain>
    </source>
</reference>
<dbReference type="PANTHER" id="PTHR40459">
    <property type="entry name" value="CONSERVED HYPOTHETICAL ALANINE AND LEUCINE RICH PROTEIN"/>
    <property type="match status" value="1"/>
</dbReference>
<dbReference type="InterPro" id="IPR037108">
    <property type="entry name" value="TM1727-like_C_sf"/>
</dbReference>
<dbReference type="Pfam" id="PF10728">
    <property type="entry name" value="DUF2520"/>
    <property type="match status" value="1"/>
</dbReference>
<dbReference type="InterPro" id="IPR018931">
    <property type="entry name" value="DUF2520"/>
</dbReference>
<dbReference type="Gene3D" id="1.10.1040.20">
    <property type="entry name" value="ProC-like, C-terminal domain"/>
    <property type="match status" value="1"/>
</dbReference>
<name>A0ABV5CH19_9SPHI</name>
<dbReference type="Gene3D" id="3.40.50.720">
    <property type="entry name" value="NAD(P)-binding Rossmann-like Domain"/>
    <property type="match status" value="1"/>
</dbReference>
<feature type="domain" description="Pyrroline-5-carboxylate reductase catalytic N-terminal" evidence="1">
    <location>
        <begin position="3"/>
        <end position="82"/>
    </location>
</feature>
<dbReference type="Pfam" id="PF03807">
    <property type="entry name" value="F420_oxidored"/>
    <property type="match status" value="1"/>
</dbReference>
<dbReference type="PANTHER" id="PTHR40459:SF1">
    <property type="entry name" value="CONSERVED HYPOTHETICAL ALANINE AND LEUCINE RICH PROTEIN"/>
    <property type="match status" value="1"/>
</dbReference>
<keyword evidence="4" id="KW-1185">Reference proteome</keyword>
<organism evidence="3 4">
    <name type="scientific">Albibacterium profundi</name>
    <dbReference type="NCBI Taxonomy" id="3134906"/>
    <lineage>
        <taxon>Bacteria</taxon>
        <taxon>Pseudomonadati</taxon>
        <taxon>Bacteroidota</taxon>
        <taxon>Sphingobacteriia</taxon>
        <taxon>Sphingobacteriales</taxon>
        <taxon>Sphingobacteriaceae</taxon>
        <taxon>Albibacterium</taxon>
    </lineage>
</organism>
<evidence type="ECO:0000313" key="3">
    <source>
        <dbReference type="EMBL" id="MFB5946870.1"/>
    </source>
</evidence>
<sequence length="260" mass="28978">MDIVILGSGNVATHLGKALVHAGNNILQVWSRQGVNAEELAHRLNARSTDRLDQVDLNADVYIIAVVDDAISDLITQLKHIKGNLNGMLVHTSGSTSMDVFGGRFDKVGVFYPLQTFSKSKEVDFQAIPILLEVSNSSQLDLLKNLASSISNRVEVVTSAQRKSLHIAAVFACNYTNFLYAIAQQLLEEHDLDFGLIRPLIKETADKAQLHAPKDVQTGPAIRKDMSIVRDHIKFLEYKKDWQEIYKLLSEELIKISTQK</sequence>
<dbReference type="Proteomes" id="UP001580928">
    <property type="component" value="Unassembled WGS sequence"/>
</dbReference>
<evidence type="ECO:0000259" key="1">
    <source>
        <dbReference type="Pfam" id="PF03807"/>
    </source>
</evidence>
<feature type="domain" description="DUF2520" evidence="2">
    <location>
        <begin position="128"/>
        <end position="251"/>
    </location>
</feature>
<comment type="caution">
    <text evidence="3">The sequence shown here is derived from an EMBL/GenBank/DDBJ whole genome shotgun (WGS) entry which is preliminary data.</text>
</comment>
<evidence type="ECO:0000313" key="4">
    <source>
        <dbReference type="Proteomes" id="UP001580928"/>
    </source>
</evidence>
<protein>
    <submittedName>
        <fullName evidence="3">Rossmann-like and DUF2520 domain-containing protein</fullName>
    </submittedName>
</protein>
<evidence type="ECO:0000259" key="2">
    <source>
        <dbReference type="Pfam" id="PF10728"/>
    </source>
</evidence>
<dbReference type="InterPro" id="IPR008927">
    <property type="entry name" value="6-PGluconate_DH-like_C_sf"/>
</dbReference>
<dbReference type="InterPro" id="IPR036291">
    <property type="entry name" value="NAD(P)-bd_dom_sf"/>
</dbReference>
<gene>
    <name evidence="3" type="ORF">WKR92_13635</name>
</gene>